<keyword evidence="8" id="KW-1185">Reference proteome</keyword>
<dbReference type="GO" id="GO:0005634">
    <property type="term" value="C:nucleus"/>
    <property type="evidence" value="ECO:0007669"/>
    <property type="project" value="UniProtKB-SubCell"/>
</dbReference>
<evidence type="ECO:0000256" key="1">
    <source>
        <dbReference type="ARBA" id="ARBA00004123"/>
    </source>
</evidence>
<keyword evidence="2" id="KW-0547">Nucleotide-binding</keyword>
<feature type="domain" description="SNF2 N-terminal" evidence="6">
    <location>
        <begin position="128"/>
        <end position="215"/>
    </location>
</feature>
<gene>
    <name evidence="7" type="ORF">PILCRDRAFT_10079</name>
</gene>
<feature type="compositionally biased region" description="Basic and acidic residues" evidence="5">
    <location>
        <begin position="1"/>
        <end position="10"/>
    </location>
</feature>
<dbReference type="GO" id="GO:0042393">
    <property type="term" value="F:histone binding"/>
    <property type="evidence" value="ECO:0007669"/>
    <property type="project" value="TreeGrafter"/>
</dbReference>
<dbReference type="InParanoid" id="A0A0C3B110"/>
<dbReference type="GO" id="GO:0140658">
    <property type="term" value="F:ATP-dependent chromatin remodeler activity"/>
    <property type="evidence" value="ECO:0007669"/>
    <property type="project" value="TreeGrafter"/>
</dbReference>
<dbReference type="Proteomes" id="UP000054166">
    <property type="component" value="Unassembled WGS sequence"/>
</dbReference>
<comment type="subcellular location">
    <subcellularLocation>
        <location evidence="1">Nucleus</location>
    </subcellularLocation>
</comment>
<dbReference type="Gene3D" id="3.40.50.10810">
    <property type="entry name" value="Tandem AAA-ATPase domain"/>
    <property type="match status" value="1"/>
</dbReference>
<evidence type="ECO:0000256" key="3">
    <source>
        <dbReference type="ARBA" id="ARBA00022840"/>
    </source>
</evidence>
<dbReference type="GO" id="GO:0016887">
    <property type="term" value="F:ATP hydrolysis activity"/>
    <property type="evidence" value="ECO:0007669"/>
    <property type="project" value="TreeGrafter"/>
</dbReference>
<dbReference type="SUPFAM" id="SSF52540">
    <property type="entry name" value="P-loop containing nucleoside triphosphate hydrolases"/>
    <property type="match status" value="1"/>
</dbReference>
<dbReference type="PANTHER" id="PTHR45623:SF49">
    <property type="entry name" value="SWI_SNF-RELATED MATRIX-ASSOCIATED ACTIN-DEPENDENT REGULATOR OF CHROMATIN SUBFAMILY A MEMBER 5"/>
    <property type="match status" value="1"/>
</dbReference>
<dbReference type="GO" id="GO:0005524">
    <property type="term" value="F:ATP binding"/>
    <property type="evidence" value="ECO:0007669"/>
    <property type="project" value="InterPro"/>
</dbReference>
<accession>A0A0C3B110</accession>
<dbReference type="GO" id="GO:0000785">
    <property type="term" value="C:chromatin"/>
    <property type="evidence" value="ECO:0007669"/>
    <property type="project" value="TreeGrafter"/>
</dbReference>
<dbReference type="AlphaFoldDB" id="A0A0C3B110"/>
<evidence type="ECO:0000259" key="6">
    <source>
        <dbReference type="Pfam" id="PF00176"/>
    </source>
</evidence>
<dbReference type="GO" id="GO:0003677">
    <property type="term" value="F:DNA binding"/>
    <property type="evidence" value="ECO:0007669"/>
    <property type="project" value="TreeGrafter"/>
</dbReference>
<dbReference type="EMBL" id="KN833007">
    <property type="protein sequence ID" value="KIM79913.1"/>
    <property type="molecule type" value="Genomic_DNA"/>
</dbReference>
<dbReference type="InterPro" id="IPR000330">
    <property type="entry name" value="SNF2_N"/>
</dbReference>
<name>A0A0C3B110_PILCF</name>
<evidence type="ECO:0000256" key="5">
    <source>
        <dbReference type="SAM" id="MobiDB-lite"/>
    </source>
</evidence>
<evidence type="ECO:0000256" key="2">
    <source>
        <dbReference type="ARBA" id="ARBA00022741"/>
    </source>
</evidence>
<dbReference type="InterPro" id="IPR027417">
    <property type="entry name" value="P-loop_NTPase"/>
</dbReference>
<dbReference type="OrthoDB" id="5857104at2759"/>
<dbReference type="STRING" id="765440.A0A0C3B110"/>
<dbReference type="Pfam" id="PF00176">
    <property type="entry name" value="SNF2-rel_dom"/>
    <property type="match status" value="1"/>
</dbReference>
<protein>
    <recommendedName>
        <fullName evidence="6">SNF2 N-terminal domain-containing protein</fullName>
    </recommendedName>
</protein>
<evidence type="ECO:0000313" key="8">
    <source>
        <dbReference type="Proteomes" id="UP000054166"/>
    </source>
</evidence>
<dbReference type="HOGENOM" id="CLU_1147553_0_0_1"/>
<organism evidence="7 8">
    <name type="scientific">Piloderma croceum (strain F 1598)</name>
    <dbReference type="NCBI Taxonomy" id="765440"/>
    <lineage>
        <taxon>Eukaryota</taxon>
        <taxon>Fungi</taxon>
        <taxon>Dikarya</taxon>
        <taxon>Basidiomycota</taxon>
        <taxon>Agaricomycotina</taxon>
        <taxon>Agaricomycetes</taxon>
        <taxon>Agaricomycetidae</taxon>
        <taxon>Atheliales</taxon>
        <taxon>Atheliaceae</taxon>
        <taxon>Piloderma</taxon>
    </lineage>
</organism>
<evidence type="ECO:0000256" key="4">
    <source>
        <dbReference type="ARBA" id="ARBA00023242"/>
    </source>
</evidence>
<proteinExistence type="predicted"/>
<reference evidence="8" key="2">
    <citation type="submission" date="2015-01" db="EMBL/GenBank/DDBJ databases">
        <title>Evolutionary Origins and Diversification of the Mycorrhizal Mutualists.</title>
        <authorList>
            <consortium name="DOE Joint Genome Institute"/>
            <consortium name="Mycorrhizal Genomics Consortium"/>
            <person name="Kohler A."/>
            <person name="Kuo A."/>
            <person name="Nagy L.G."/>
            <person name="Floudas D."/>
            <person name="Copeland A."/>
            <person name="Barry K.W."/>
            <person name="Cichocki N."/>
            <person name="Veneault-Fourrey C."/>
            <person name="LaButti K."/>
            <person name="Lindquist E.A."/>
            <person name="Lipzen A."/>
            <person name="Lundell T."/>
            <person name="Morin E."/>
            <person name="Murat C."/>
            <person name="Riley R."/>
            <person name="Ohm R."/>
            <person name="Sun H."/>
            <person name="Tunlid A."/>
            <person name="Henrissat B."/>
            <person name="Grigoriev I.V."/>
            <person name="Hibbett D.S."/>
            <person name="Martin F."/>
        </authorList>
    </citation>
    <scope>NUCLEOTIDE SEQUENCE [LARGE SCALE GENOMIC DNA]</scope>
    <source>
        <strain evidence="8">F 1598</strain>
    </source>
</reference>
<evidence type="ECO:0000313" key="7">
    <source>
        <dbReference type="EMBL" id="KIM79913.1"/>
    </source>
</evidence>
<dbReference type="GO" id="GO:0003682">
    <property type="term" value="F:chromatin binding"/>
    <property type="evidence" value="ECO:0007669"/>
    <property type="project" value="TreeGrafter"/>
</dbReference>
<feature type="region of interest" description="Disordered" evidence="5">
    <location>
        <begin position="1"/>
        <end position="44"/>
    </location>
</feature>
<dbReference type="GO" id="GO:0034728">
    <property type="term" value="P:nucleosome organization"/>
    <property type="evidence" value="ECO:0007669"/>
    <property type="project" value="TreeGrafter"/>
</dbReference>
<sequence>MAFSRRRDGPRQNPLNDSLPLIPEAPPRPQPNRHPKINPPKLGARVQTVDSRCERCRSTGTKEERADIIANRLIPQDVEVCITCYEHIKKVDSIRSEIVCSFISHKKTIHAVEPQIFVDYAYCNSFLHNEVVEALHKILRLFLLMRVKSDVEKNLLPKRDINISVGLMDMQRKWHRSVLENDIDAVNGLTRKKDGKTRLINMIMKLRKVTCHPYLCNGAEPGSLYQQALRRKLGQDDPRQAP</sequence>
<dbReference type="Gene3D" id="3.40.50.300">
    <property type="entry name" value="P-loop containing nucleotide triphosphate hydrolases"/>
    <property type="match status" value="1"/>
</dbReference>
<reference evidence="7 8" key="1">
    <citation type="submission" date="2014-04" db="EMBL/GenBank/DDBJ databases">
        <authorList>
            <consortium name="DOE Joint Genome Institute"/>
            <person name="Kuo A."/>
            <person name="Tarkka M."/>
            <person name="Buscot F."/>
            <person name="Kohler A."/>
            <person name="Nagy L.G."/>
            <person name="Floudas D."/>
            <person name="Copeland A."/>
            <person name="Barry K.W."/>
            <person name="Cichocki N."/>
            <person name="Veneault-Fourrey C."/>
            <person name="LaButti K."/>
            <person name="Lindquist E.A."/>
            <person name="Lipzen A."/>
            <person name="Lundell T."/>
            <person name="Morin E."/>
            <person name="Murat C."/>
            <person name="Sun H."/>
            <person name="Tunlid A."/>
            <person name="Henrissat B."/>
            <person name="Grigoriev I.V."/>
            <person name="Hibbett D.S."/>
            <person name="Martin F."/>
            <person name="Nordberg H.P."/>
            <person name="Cantor M.N."/>
            <person name="Hua S.X."/>
        </authorList>
    </citation>
    <scope>NUCLEOTIDE SEQUENCE [LARGE SCALE GENOMIC DNA]</scope>
    <source>
        <strain evidence="7 8">F 1598</strain>
    </source>
</reference>
<dbReference type="PANTHER" id="PTHR45623">
    <property type="entry name" value="CHROMODOMAIN-HELICASE-DNA-BINDING PROTEIN 3-RELATED-RELATED"/>
    <property type="match status" value="1"/>
</dbReference>
<keyword evidence="3" id="KW-0067">ATP-binding</keyword>
<keyword evidence="4" id="KW-0539">Nucleus</keyword>
<dbReference type="InterPro" id="IPR038718">
    <property type="entry name" value="SNF2-like_sf"/>
</dbReference>